<sequence>MSLNLVQNSRMLFLKKQT</sequence>
<dbReference type="EMBL" id="GBXM01061977">
    <property type="protein sequence ID" value="JAH46600.1"/>
    <property type="molecule type" value="Transcribed_RNA"/>
</dbReference>
<reference evidence="1" key="1">
    <citation type="submission" date="2014-11" db="EMBL/GenBank/DDBJ databases">
        <authorList>
            <person name="Amaro Gonzalez C."/>
        </authorList>
    </citation>
    <scope>NUCLEOTIDE SEQUENCE</scope>
</reference>
<reference evidence="1" key="2">
    <citation type="journal article" date="2015" name="Fish Shellfish Immunol.">
        <title>Early steps in the European eel (Anguilla anguilla)-Vibrio vulnificus interaction in the gills: Role of the RtxA13 toxin.</title>
        <authorList>
            <person name="Callol A."/>
            <person name="Pajuelo D."/>
            <person name="Ebbesson L."/>
            <person name="Teles M."/>
            <person name="MacKenzie S."/>
            <person name="Amaro C."/>
        </authorList>
    </citation>
    <scope>NUCLEOTIDE SEQUENCE</scope>
</reference>
<dbReference type="AlphaFoldDB" id="A0A0E9T0Y0"/>
<organism evidence="1">
    <name type="scientific">Anguilla anguilla</name>
    <name type="common">European freshwater eel</name>
    <name type="synonym">Muraena anguilla</name>
    <dbReference type="NCBI Taxonomy" id="7936"/>
    <lineage>
        <taxon>Eukaryota</taxon>
        <taxon>Metazoa</taxon>
        <taxon>Chordata</taxon>
        <taxon>Craniata</taxon>
        <taxon>Vertebrata</taxon>
        <taxon>Euteleostomi</taxon>
        <taxon>Actinopterygii</taxon>
        <taxon>Neopterygii</taxon>
        <taxon>Teleostei</taxon>
        <taxon>Anguilliformes</taxon>
        <taxon>Anguillidae</taxon>
        <taxon>Anguilla</taxon>
    </lineage>
</organism>
<protein>
    <submittedName>
        <fullName evidence="1">Uncharacterized protein</fullName>
    </submittedName>
</protein>
<proteinExistence type="predicted"/>
<name>A0A0E9T0Y0_ANGAN</name>
<evidence type="ECO:0000313" key="1">
    <source>
        <dbReference type="EMBL" id="JAH46600.1"/>
    </source>
</evidence>
<accession>A0A0E9T0Y0</accession>